<reference evidence="1" key="2">
    <citation type="submission" date="2021-08" db="EMBL/GenBank/DDBJ databases">
        <authorList>
            <person name="Dalcin Martins P."/>
        </authorList>
    </citation>
    <scope>NUCLEOTIDE SEQUENCE</scope>
    <source>
        <strain evidence="1">MAG_39</strain>
    </source>
</reference>
<gene>
    <name evidence="1" type="ORF">K8I29_02535</name>
</gene>
<dbReference type="Proteomes" id="UP000705867">
    <property type="component" value="Unassembled WGS sequence"/>
</dbReference>
<evidence type="ECO:0000313" key="1">
    <source>
        <dbReference type="EMBL" id="MBZ0155075.1"/>
    </source>
</evidence>
<organism evidence="1 2">
    <name type="scientific">Candidatus Nitrobium versatile</name>
    <dbReference type="NCBI Taxonomy" id="2884831"/>
    <lineage>
        <taxon>Bacteria</taxon>
        <taxon>Pseudomonadati</taxon>
        <taxon>Nitrospirota</taxon>
        <taxon>Nitrospiria</taxon>
        <taxon>Nitrospirales</taxon>
        <taxon>Nitrospiraceae</taxon>
        <taxon>Candidatus Nitrobium</taxon>
    </lineage>
</organism>
<dbReference type="EMBL" id="JAIOIV010000018">
    <property type="protein sequence ID" value="MBZ0155075.1"/>
    <property type="molecule type" value="Genomic_DNA"/>
</dbReference>
<reference evidence="1" key="1">
    <citation type="journal article" date="2021" name="bioRxiv">
        <title>Unraveling nitrogen, sulfur and carbon metabolic pathways and microbial community transcriptional responses to substrate deprivation and toxicity stresses in a bioreactor mimicking anoxic brackish coastal sediment conditions.</title>
        <authorList>
            <person name="Martins P.D."/>
            <person name="Echeveste M.J."/>
            <person name="Arshad A."/>
            <person name="Kurth J."/>
            <person name="Ouboter H."/>
            <person name="Jetten M.S.M."/>
            <person name="Welte C.U."/>
        </authorList>
    </citation>
    <scope>NUCLEOTIDE SEQUENCE</scope>
    <source>
        <strain evidence="1">MAG_39</strain>
    </source>
</reference>
<evidence type="ECO:0000313" key="2">
    <source>
        <dbReference type="Proteomes" id="UP000705867"/>
    </source>
</evidence>
<sequence>MDKTDVEILRKVMEQISQSAFEFGKDILPILQKFKDEMNTYYRIIHPILRKEYEAAGSPCGMDDDGMWQWLRGKAQKTEEEEKDSIEIEDILAKDVLKLRDYMRGRYN</sequence>
<name>A0A953J9L9_9BACT</name>
<accession>A0A953J9L9</accession>
<comment type="caution">
    <text evidence="1">The sequence shown here is derived from an EMBL/GenBank/DDBJ whole genome shotgun (WGS) entry which is preliminary data.</text>
</comment>
<protein>
    <submittedName>
        <fullName evidence="1">Uncharacterized protein</fullName>
    </submittedName>
</protein>
<dbReference type="AlphaFoldDB" id="A0A953J9L9"/>
<proteinExistence type="predicted"/>